<feature type="transmembrane region" description="Helical" evidence="7">
    <location>
        <begin position="816"/>
        <end position="837"/>
    </location>
</feature>
<keyword evidence="4 7" id="KW-0472">Membrane</keyword>
<feature type="compositionally biased region" description="Polar residues" evidence="6">
    <location>
        <begin position="325"/>
        <end position="336"/>
    </location>
</feature>
<sequence length="847" mass="92194">MSGPSSIGRKTTPSPDRNPFRSPDGSPRVPQPSLRLPYTRPSASSLAGDGSRPSSRQHHKGHAKVRFGSGEVLDDLGSRTPFQLPDVITSPEITQDTQGQASSTDTTAPSAQQYIVEDLTRPLFQSPVGSPRESEELQRPGNRPDPISVPARSFTGYKAVRIDDLERQAARDSGDPFNDPPSIPGSPEPRIAYGGSFSEPNSARSSPTLRYFGVREGTLPETLELSDLNDGRSADGSTLKRPPSSMMREADFLIRNHTQRHPAGHVRNRDFKSAADYEEYNISSPVLLEHPDEYVPKPKQYRHGVLGSLLALYNDDHHHHRSRTPGVTTPTSSGRTTPKWYSKSVNSSTASLGQLLAASGTALGGAASPAAGVKAPRPRLKHRPLSGTFADKIKNLSKPNIGDEIRISIHIADILARQRYILKLCRALMLYGAPTHRLEEYLRMTARVLEVDAQFLYIPGCMIVSFGDISTHTSEMHIVRTEQGVNLSKLDEVHSLYKEVVHDVKSVVEATSDLDVIMKKKNRFSNYLLIPVYGLASAFVGAFGFQARPIDFPIVFMLGCILGFLQLIVARSSELYANVFEITTVILTSFLARAFGSIRGGNLFCFSALTQASIALILPGYTILCGSLELQSKSIVAGSVRMFYAIVYSLFLSFGITIGSALYGLLDANATSATSCKNPLDWRFNFLFVPPFALCLAVINQVKLRQTPIMLVIALAGYTVNWFSNVRFPMQPQLSSALSAFVTGALGNLYSRWVHGLAFAAMLPSIFVIVPGGLAAQGGLIGGVKNADAMRGKNDTVVDMEGKSDSDNMMQFGYNMINVAIGIACGLFVAALVVYPLGKRRSALFSF</sequence>
<feature type="domain" description="Threonine/Serine exporter ThrE" evidence="9">
    <location>
        <begin position="686"/>
        <end position="832"/>
    </location>
</feature>
<feature type="transmembrane region" description="Helical" evidence="7">
    <location>
        <begin position="552"/>
        <end position="569"/>
    </location>
</feature>
<keyword evidence="11" id="KW-1185">Reference proteome</keyword>
<feature type="compositionally biased region" description="Polar residues" evidence="6">
    <location>
        <begin position="91"/>
        <end position="113"/>
    </location>
</feature>
<evidence type="ECO:0000313" key="10">
    <source>
        <dbReference type="EMBL" id="TGZ81659.1"/>
    </source>
</evidence>
<dbReference type="InParanoid" id="A0A4S2MY41"/>
<evidence type="ECO:0000256" key="4">
    <source>
        <dbReference type="ARBA" id="ARBA00023136"/>
    </source>
</evidence>
<dbReference type="AlphaFoldDB" id="A0A4S2MY41"/>
<dbReference type="GO" id="GO:0022857">
    <property type="term" value="F:transmembrane transporter activity"/>
    <property type="evidence" value="ECO:0007669"/>
    <property type="project" value="InterPro"/>
</dbReference>
<feature type="transmembrane region" description="Helical" evidence="7">
    <location>
        <begin position="642"/>
        <end position="664"/>
    </location>
</feature>
<evidence type="ECO:0000259" key="9">
    <source>
        <dbReference type="Pfam" id="PF12821"/>
    </source>
</evidence>
<accession>A0A4S2MY41</accession>
<feature type="transmembrane region" description="Helical" evidence="7">
    <location>
        <begin position="757"/>
        <end position="776"/>
    </location>
</feature>
<dbReference type="InterPro" id="IPR024528">
    <property type="entry name" value="ThrE_2"/>
</dbReference>
<dbReference type="GO" id="GO:0016020">
    <property type="term" value="C:membrane"/>
    <property type="evidence" value="ECO:0007669"/>
    <property type="project" value="UniProtKB-SubCell"/>
</dbReference>
<evidence type="ECO:0000259" key="8">
    <source>
        <dbReference type="Pfam" id="PF06738"/>
    </source>
</evidence>
<name>A0A4S2MY41_9PEZI</name>
<feature type="compositionally biased region" description="Basic and acidic residues" evidence="6">
    <location>
        <begin position="160"/>
        <end position="174"/>
    </location>
</feature>
<comment type="similarity">
    <text evidence="5">Belongs to the ThrE exporter (TC 2.A.79) family.</text>
</comment>
<dbReference type="Pfam" id="PF06738">
    <property type="entry name" value="ThrE"/>
    <property type="match status" value="1"/>
</dbReference>
<dbReference type="EMBL" id="ML220118">
    <property type="protein sequence ID" value="TGZ81659.1"/>
    <property type="molecule type" value="Genomic_DNA"/>
</dbReference>
<gene>
    <name evidence="10" type="ORF">EX30DRAFT_252651</name>
</gene>
<keyword evidence="2 7" id="KW-0812">Transmembrane</keyword>
<comment type="subcellular location">
    <subcellularLocation>
        <location evidence="1">Membrane</location>
        <topology evidence="1">Multi-pass membrane protein</topology>
    </subcellularLocation>
</comment>
<dbReference type="Pfam" id="PF12821">
    <property type="entry name" value="ThrE_2"/>
    <property type="match status" value="1"/>
</dbReference>
<feature type="transmembrane region" description="Helical" evidence="7">
    <location>
        <begin position="608"/>
        <end position="630"/>
    </location>
</feature>
<dbReference type="PANTHER" id="PTHR31082">
    <property type="entry name" value="PHEROMONE-REGULATED MEMBRANE PROTEIN 10"/>
    <property type="match status" value="1"/>
</dbReference>
<protein>
    <submittedName>
        <fullName evidence="10">DUF1212-domain-containing protein</fullName>
    </submittedName>
</protein>
<feature type="compositionally biased region" description="Basic residues" evidence="6">
    <location>
        <begin position="55"/>
        <end position="65"/>
    </location>
</feature>
<dbReference type="InterPro" id="IPR010619">
    <property type="entry name" value="ThrE-like_N"/>
</dbReference>
<feature type="region of interest" description="Disordered" evidence="6">
    <location>
        <begin position="317"/>
        <end position="338"/>
    </location>
</feature>
<dbReference type="Proteomes" id="UP000298138">
    <property type="component" value="Unassembled WGS sequence"/>
</dbReference>
<evidence type="ECO:0000256" key="3">
    <source>
        <dbReference type="ARBA" id="ARBA00022989"/>
    </source>
</evidence>
<feature type="region of interest" description="Disordered" evidence="6">
    <location>
        <begin position="222"/>
        <end position="244"/>
    </location>
</feature>
<feature type="transmembrane region" description="Helical" evidence="7">
    <location>
        <begin position="576"/>
        <end position="596"/>
    </location>
</feature>
<evidence type="ECO:0000256" key="1">
    <source>
        <dbReference type="ARBA" id="ARBA00004141"/>
    </source>
</evidence>
<evidence type="ECO:0000256" key="7">
    <source>
        <dbReference type="SAM" id="Phobius"/>
    </source>
</evidence>
<evidence type="ECO:0000256" key="6">
    <source>
        <dbReference type="SAM" id="MobiDB-lite"/>
    </source>
</evidence>
<feature type="transmembrane region" description="Helical" evidence="7">
    <location>
        <begin position="709"/>
        <end position="728"/>
    </location>
</feature>
<feature type="region of interest" description="Disordered" evidence="6">
    <location>
        <begin position="1"/>
        <end position="207"/>
    </location>
</feature>
<feature type="compositionally biased region" description="Pro residues" evidence="6">
    <location>
        <begin position="178"/>
        <end position="187"/>
    </location>
</feature>
<dbReference type="OrthoDB" id="413008at2759"/>
<dbReference type="PANTHER" id="PTHR31082:SF4">
    <property type="entry name" value="PHEROMONE-REGULATED MEMBRANE PROTEIN 10"/>
    <property type="match status" value="1"/>
</dbReference>
<evidence type="ECO:0000256" key="5">
    <source>
        <dbReference type="ARBA" id="ARBA00034125"/>
    </source>
</evidence>
<feature type="transmembrane region" description="Helical" evidence="7">
    <location>
        <begin position="527"/>
        <end position="546"/>
    </location>
</feature>
<evidence type="ECO:0000256" key="2">
    <source>
        <dbReference type="ARBA" id="ARBA00022692"/>
    </source>
</evidence>
<feature type="domain" description="Threonine/serine exporter-like N-terminal" evidence="8">
    <location>
        <begin position="419"/>
        <end position="662"/>
    </location>
</feature>
<keyword evidence="3 7" id="KW-1133">Transmembrane helix</keyword>
<feature type="compositionally biased region" description="Polar residues" evidence="6">
    <location>
        <begin position="198"/>
        <end position="207"/>
    </location>
</feature>
<feature type="transmembrane region" description="Helical" evidence="7">
    <location>
        <begin position="684"/>
        <end position="702"/>
    </location>
</feature>
<evidence type="ECO:0000313" key="11">
    <source>
        <dbReference type="Proteomes" id="UP000298138"/>
    </source>
</evidence>
<dbReference type="STRING" id="341454.A0A4S2MY41"/>
<proteinExistence type="inferred from homology"/>
<feature type="compositionally biased region" description="Polar residues" evidence="6">
    <location>
        <begin position="1"/>
        <end position="15"/>
    </location>
</feature>
<reference evidence="10 11" key="1">
    <citation type="submission" date="2019-04" db="EMBL/GenBank/DDBJ databases">
        <title>Comparative genomics and transcriptomics to analyze fruiting body development in filamentous ascomycetes.</title>
        <authorList>
            <consortium name="DOE Joint Genome Institute"/>
            <person name="Lutkenhaus R."/>
            <person name="Traeger S."/>
            <person name="Breuer J."/>
            <person name="Kuo A."/>
            <person name="Lipzen A."/>
            <person name="Pangilinan J."/>
            <person name="Dilworth D."/>
            <person name="Sandor L."/>
            <person name="Poggeler S."/>
            <person name="Barry K."/>
            <person name="Grigoriev I.V."/>
            <person name="Nowrousian M."/>
        </authorList>
    </citation>
    <scope>NUCLEOTIDE SEQUENCE [LARGE SCALE GENOMIC DNA]</scope>
    <source>
        <strain evidence="10 11">CBS 389.68</strain>
    </source>
</reference>
<dbReference type="InterPro" id="IPR051361">
    <property type="entry name" value="ThrE/Ser_Exporter"/>
</dbReference>
<organism evidence="10 11">
    <name type="scientific">Ascodesmis nigricans</name>
    <dbReference type="NCBI Taxonomy" id="341454"/>
    <lineage>
        <taxon>Eukaryota</taxon>
        <taxon>Fungi</taxon>
        <taxon>Dikarya</taxon>
        <taxon>Ascomycota</taxon>
        <taxon>Pezizomycotina</taxon>
        <taxon>Pezizomycetes</taxon>
        <taxon>Pezizales</taxon>
        <taxon>Ascodesmidaceae</taxon>
        <taxon>Ascodesmis</taxon>
    </lineage>
</organism>